<dbReference type="Pfam" id="PF02383">
    <property type="entry name" value="Syja_N"/>
    <property type="match status" value="1"/>
</dbReference>
<evidence type="ECO:0000313" key="3">
    <source>
        <dbReference type="EMBL" id="KAK5574627.1"/>
    </source>
</evidence>
<keyword evidence="1" id="KW-0472">Membrane</keyword>
<feature type="transmembrane region" description="Helical" evidence="1">
    <location>
        <begin position="536"/>
        <end position="555"/>
    </location>
</feature>
<feature type="transmembrane region" description="Helical" evidence="1">
    <location>
        <begin position="512"/>
        <end position="530"/>
    </location>
</feature>
<sequence length="579" mass="66661">MNIELINSNERFILINNDNKDKSLNIDKQTVRASIGGGRVKENEKVLTTINNVKGIIGCIQLVSGHYLMIFKEHNLVATVTGKKIYQMKNVELIPFFPNQQSLVSIPDQDSEEQHLSMIKWLLSSENFYFSYDYDLTHTLQRQYTTTNNTSSISERCDSRFFWNEKYVTIFTKENGLNDWVLPITMGFVESKRLDNSCQFTLISRRNLNRSGTRYNVRGIDKKGNVANNVETEQIIEINENTFTSFVQVRGSIPLLWSQFPTLKYKPSVKFYGDEKENSQALEQHFKQLHQIYGPTTVVNLIDRKGSELKLGEAYEQRVKNLKDVHYVWFDFHSICKGMRYDKLSILMDQLKDDLKQYGFFYVENGKVQQKQTGVFRTNCIDNLDRTNVVQSLITRHSLENQMETVFKTKQILSPNAFKGDQFENVFKNIWADHGDAISTQYSGTGALKNDFTRTGKRNFQGVLRDGENSVKRYYLNNFKDGFRQDSYFLFTNPSVDLTVAKQHESKPPSPLIWIVSLVFAAIFMANLYLPSATSSVGGFISQATVIVGSIFFALKLAMKYQASIVDKPTLFKLDSIYK</sequence>
<gene>
    <name evidence="3" type="ORF">RB653_009880</name>
</gene>
<keyword evidence="1" id="KW-0812">Transmembrane</keyword>
<protein>
    <recommendedName>
        <fullName evidence="2">SAC domain-containing protein</fullName>
    </recommendedName>
</protein>
<feature type="domain" description="SAC" evidence="2">
    <location>
        <begin position="119"/>
        <end position="444"/>
    </location>
</feature>
<dbReference type="AlphaFoldDB" id="A0AAN7YTA3"/>
<dbReference type="PANTHER" id="PTHR45662">
    <property type="entry name" value="PHOSPHATIDYLINOSITIDE PHOSPHATASE SAC1"/>
    <property type="match status" value="1"/>
</dbReference>
<reference evidence="3 4" key="1">
    <citation type="submission" date="2023-11" db="EMBL/GenBank/DDBJ databases">
        <title>Dfirmibasis_genome.</title>
        <authorList>
            <person name="Edelbroek B."/>
            <person name="Kjellin J."/>
            <person name="Jerlstrom-Hultqvist J."/>
            <person name="Soderbom F."/>
        </authorList>
    </citation>
    <scope>NUCLEOTIDE SEQUENCE [LARGE SCALE GENOMIC DNA]</scope>
    <source>
        <strain evidence="3 4">TNS-C-14</strain>
    </source>
</reference>
<organism evidence="3 4">
    <name type="scientific">Dictyostelium firmibasis</name>
    <dbReference type="NCBI Taxonomy" id="79012"/>
    <lineage>
        <taxon>Eukaryota</taxon>
        <taxon>Amoebozoa</taxon>
        <taxon>Evosea</taxon>
        <taxon>Eumycetozoa</taxon>
        <taxon>Dictyostelia</taxon>
        <taxon>Dictyosteliales</taxon>
        <taxon>Dictyosteliaceae</taxon>
        <taxon>Dictyostelium</taxon>
    </lineage>
</organism>
<dbReference type="GO" id="GO:0046856">
    <property type="term" value="P:phosphatidylinositol dephosphorylation"/>
    <property type="evidence" value="ECO:0007669"/>
    <property type="project" value="TreeGrafter"/>
</dbReference>
<dbReference type="EMBL" id="JAVFKY010000006">
    <property type="protein sequence ID" value="KAK5574627.1"/>
    <property type="molecule type" value="Genomic_DNA"/>
</dbReference>
<proteinExistence type="predicted"/>
<name>A0AAN7YTA3_9MYCE</name>
<keyword evidence="4" id="KW-1185">Reference proteome</keyword>
<comment type="caution">
    <text evidence="3">The sequence shown here is derived from an EMBL/GenBank/DDBJ whole genome shotgun (WGS) entry which is preliminary data.</text>
</comment>
<keyword evidence="1" id="KW-1133">Transmembrane helix</keyword>
<dbReference type="InterPro" id="IPR002013">
    <property type="entry name" value="SAC_dom"/>
</dbReference>
<evidence type="ECO:0000256" key="1">
    <source>
        <dbReference type="SAM" id="Phobius"/>
    </source>
</evidence>
<dbReference type="GO" id="GO:0043812">
    <property type="term" value="F:phosphatidylinositol-4-phosphate phosphatase activity"/>
    <property type="evidence" value="ECO:0007669"/>
    <property type="project" value="TreeGrafter"/>
</dbReference>
<evidence type="ECO:0000313" key="4">
    <source>
        <dbReference type="Proteomes" id="UP001344447"/>
    </source>
</evidence>
<dbReference type="Proteomes" id="UP001344447">
    <property type="component" value="Unassembled WGS sequence"/>
</dbReference>
<evidence type="ECO:0000259" key="2">
    <source>
        <dbReference type="PROSITE" id="PS50275"/>
    </source>
</evidence>
<dbReference type="GO" id="GO:0005783">
    <property type="term" value="C:endoplasmic reticulum"/>
    <property type="evidence" value="ECO:0007669"/>
    <property type="project" value="TreeGrafter"/>
</dbReference>
<accession>A0AAN7YTA3</accession>
<dbReference type="PANTHER" id="PTHR45662:SF2">
    <property type="entry name" value="PHOSPHATIDYLINOSITOL-3-PHOSPHATASE SAC1"/>
    <property type="match status" value="1"/>
</dbReference>
<dbReference type="PROSITE" id="PS50275">
    <property type="entry name" value="SAC"/>
    <property type="match status" value="1"/>
</dbReference>